<sequence>MTDKNQLSMKSILLRILIIFTFTCLIWFFIGRLSETLGEEYSRINHFFIAMLTSILIVILIDFARRVDQVSFKQLISTTIRSNIFSFLIGFILWTIPAMLGITICILVGWVDITLKTDSTQLLLSIIILFITVFLIEALPEELIFRGYIYRYLNVIFPHWSSLILQVLLFSLFSYIIGAIYSIGQILFIPGFALILGYLRAVSGNVWTSIGFHVAIMTVTQILSPLHNHFDVSGMIILQFFAFILFPSIIGAVALDFIYTNHKWGKKEPIL</sequence>
<evidence type="ECO:0000313" key="3">
    <source>
        <dbReference type="EMBL" id="MCH1625385.1"/>
    </source>
</evidence>
<proteinExistence type="predicted"/>
<feature type="transmembrane region" description="Helical" evidence="1">
    <location>
        <begin position="12"/>
        <end position="31"/>
    </location>
</feature>
<dbReference type="Proteomes" id="UP001431131">
    <property type="component" value="Unassembled WGS sequence"/>
</dbReference>
<dbReference type="GO" id="GO:0008237">
    <property type="term" value="F:metallopeptidase activity"/>
    <property type="evidence" value="ECO:0007669"/>
    <property type="project" value="UniProtKB-KW"/>
</dbReference>
<protein>
    <submittedName>
        <fullName evidence="3">CPBP family intramembrane metalloprotease</fullName>
    </submittedName>
</protein>
<evidence type="ECO:0000259" key="2">
    <source>
        <dbReference type="Pfam" id="PF02517"/>
    </source>
</evidence>
<dbReference type="InterPro" id="IPR003675">
    <property type="entry name" value="Rce1/LyrA-like_dom"/>
</dbReference>
<evidence type="ECO:0000256" key="1">
    <source>
        <dbReference type="SAM" id="Phobius"/>
    </source>
</evidence>
<dbReference type="EMBL" id="JAKTTI010000010">
    <property type="protein sequence ID" value="MCH1625385.1"/>
    <property type="molecule type" value="Genomic_DNA"/>
</dbReference>
<gene>
    <name evidence="3" type="ORF">MJG50_08610</name>
</gene>
<feature type="transmembrane region" description="Helical" evidence="1">
    <location>
        <begin position="43"/>
        <end position="63"/>
    </location>
</feature>
<accession>A0AAW5E285</accession>
<feature type="transmembrane region" description="Helical" evidence="1">
    <location>
        <begin position="122"/>
        <end position="140"/>
    </location>
</feature>
<feature type="domain" description="CAAX prenyl protease 2/Lysostaphin resistance protein A-like" evidence="2">
    <location>
        <begin position="126"/>
        <end position="216"/>
    </location>
</feature>
<keyword evidence="4" id="KW-1185">Reference proteome</keyword>
<organism evidence="3 4">
    <name type="scientific">Fredinandcohnia quinoae</name>
    <dbReference type="NCBI Taxonomy" id="2918902"/>
    <lineage>
        <taxon>Bacteria</taxon>
        <taxon>Bacillati</taxon>
        <taxon>Bacillota</taxon>
        <taxon>Bacilli</taxon>
        <taxon>Bacillales</taxon>
        <taxon>Bacillaceae</taxon>
        <taxon>Fredinandcohnia</taxon>
    </lineage>
</organism>
<feature type="transmembrane region" description="Helical" evidence="1">
    <location>
        <begin position="236"/>
        <end position="259"/>
    </location>
</feature>
<feature type="transmembrane region" description="Helical" evidence="1">
    <location>
        <begin position="84"/>
        <end position="110"/>
    </location>
</feature>
<reference evidence="3" key="1">
    <citation type="submission" date="2022-02" db="EMBL/GenBank/DDBJ databases">
        <title>Fredinandcohnia quinoae sp. nov. isolated from Chenopodium quinoa seeds.</title>
        <authorList>
            <person name="Saati-Santamaria Z."/>
            <person name="Flores-Felix J.D."/>
            <person name="Igual J.M."/>
            <person name="Velazquez E."/>
            <person name="Garcia-Fraile P."/>
            <person name="Martinez-Molina E."/>
        </authorList>
    </citation>
    <scope>NUCLEOTIDE SEQUENCE</scope>
    <source>
        <strain evidence="3">SECRCQ15</strain>
    </source>
</reference>
<dbReference type="Pfam" id="PF02517">
    <property type="entry name" value="Rce1-like"/>
    <property type="match status" value="1"/>
</dbReference>
<evidence type="ECO:0000313" key="4">
    <source>
        <dbReference type="Proteomes" id="UP001431131"/>
    </source>
</evidence>
<dbReference type="GO" id="GO:0080120">
    <property type="term" value="P:CAAX-box protein maturation"/>
    <property type="evidence" value="ECO:0007669"/>
    <property type="project" value="UniProtKB-ARBA"/>
</dbReference>
<keyword evidence="3" id="KW-0482">Metalloprotease</keyword>
<keyword evidence="1" id="KW-0472">Membrane</keyword>
<keyword evidence="1" id="KW-0812">Transmembrane</keyword>
<feature type="transmembrane region" description="Helical" evidence="1">
    <location>
        <begin position="152"/>
        <end position="173"/>
    </location>
</feature>
<comment type="caution">
    <text evidence="3">The sequence shown here is derived from an EMBL/GenBank/DDBJ whole genome shotgun (WGS) entry which is preliminary data.</text>
</comment>
<keyword evidence="3" id="KW-0378">Hydrolase</keyword>
<dbReference type="PANTHER" id="PTHR39430:SF1">
    <property type="entry name" value="PROTEASE"/>
    <property type="match status" value="1"/>
</dbReference>
<dbReference type="RefSeq" id="WP_240254774.1">
    <property type="nucleotide sequence ID" value="NZ_JAKTTI010000010.1"/>
</dbReference>
<feature type="transmembrane region" description="Helical" evidence="1">
    <location>
        <begin position="179"/>
        <end position="199"/>
    </location>
</feature>
<feature type="transmembrane region" description="Helical" evidence="1">
    <location>
        <begin position="206"/>
        <end position="224"/>
    </location>
</feature>
<keyword evidence="1" id="KW-1133">Transmembrane helix</keyword>
<dbReference type="PANTHER" id="PTHR39430">
    <property type="entry name" value="MEMBRANE-ASSOCIATED PROTEASE-RELATED"/>
    <property type="match status" value="1"/>
</dbReference>
<dbReference type="AlphaFoldDB" id="A0AAW5E285"/>
<keyword evidence="3" id="KW-0645">Protease</keyword>
<name>A0AAW5E285_9BACI</name>
<dbReference type="GO" id="GO:0004175">
    <property type="term" value="F:endopeptidase activity"/>
    <property type="evidence" value="ECO:0007669"/>
    <property type="project" value="UniProtKB-ARBA"/>
</dbReference>